<dbReference type="InterPro" id="IPR029060">
    <property type="entry name" value="PIN-like_dom_sf"/>
</dbReference>
<dbReference type="InterPro" id="IPR002716">
    <property type="entry name" value="PIN_dom"/>
</dbReference>
<dbReference type="Gene3D" id="3.40.50.1010">
    <property type="entry name" value="5'-nuclease"/>
    <property type="match status" value="1"/>
</dbReference>
<dbReference type="Proteomes" id="UP001302494">
    <property type="component" value="Chromosome"/>
</dbReference>
<proteinExistence type="predicted"/>
<dbReference type="EMBL" id="CP116968">
    <property type="protein sequence ID" value="WNM63858.1"/>
    <property type="molecule type" value="Genomic_DNA"/>
</dbReference>
<dbReference type="CDD" id="cd18683">
    <property type="entry name" value="PIN_VapC-like"/>
    <property type="match status" value="1"/>
</dbReference>
<reference evidence="2 3" key="1">
    <citation type="submission" date="2023-01" db="EMBL/GenBank/DDBJ databases">
        <title>Cultivation and genomic characterization of new, ubiquitous marine nitrite-oxidizing bacteria from the Nitrospirales.</title>
        <authorList>
            <person name="Mueller A.J."/>
            <person name="Daebeler A."/>
            <person name="Herbold C.W."/>
            <person name="Kirkegaard R.H."/>
            <person name="Daims H."/>
        </authorList>
    </citation>
    <scope>NUCLEOTIDE SEQUENCE [LARGE SCALE GENOMIC DNA]</scope>
    <source>
        <strain evidence="2 3">DK</strain>
    </source>
</reference>
<dbReference type="AlphaFoldDB" id="A0AA96GRB5"/>
<organism evidence="2 3">
    <name type="scientific">Candidatus Nitrospira neomarina</name>
    <dbReference type="NCBI Taxonomy" id="3020899"/>
    <lineage>
        <taxon>Bacteria</taxon>
        <taxon>Pseudomonadati</taxon>
        <taxon>Nitrospirota</taxon>
        <taxon>Nitrospiria</taxon>
        <taxon>Nitrospirales</taxon>
        <taxon>Nitrospiraceae</taxon>
        <taxon>Nitrospira</taxon>
    </lineage>
</organism>
<sequence length="132" mass="14947">MTGLDTKVLVRYLVQDAPAKSKAATQLIEKQCSQENPGFLNHLVLCETLWILEGCYRQTKETLVKTIEHVLRVAQLRVEDPQLVWQALDDYRKSRADFADHLLSRMNGGHDCTTTVTFDRDAGKSPGFSLLQ</sequence>
<evidence type="ECO:0000313" key="3">
    <source>
        <dbReference type="Proteomes" id="UP001302494"/>
    </source>
</evidence>
<dbReference type="RefSeq" id="WP_312748619.1">
    <property type="nucleotide sequence ID" value="NZ_CP116968.1"/>
</dbReference>
<feature type="domain" description="PIN" evidence="1">
    <location>
        <begin position="4"/>
        <end position="121"/>
    </location>
</feature>
<accession>A0AA96GRB5</accession>
<keyword evidence="3" id="KW-1185">Reference proteome</keyword>
<dbReference type="Pfam" id="PF01850">
    <property type="entry name" value="PIN"/>
    <property type="match status" value="1"/>
</dbReference>
<dbReference type="KEGG" id="nneo:PQG83_08905"/>
<name>A0AA96GRB5_9BACT</name>
<evidence type="ECO:0000313" key="2">
    <source>
        <dbReference type="EMBL" id="WNM63858.1"/>
    </source>
</evidence>
<dbReference type="SUPFAM" id="SSF88723">
    <property type="entry name" value="PIN domain-like"/>
    <property type="match status" value="1"/>
</dbReference>
<gene>
    <name evidence="2" type="ORF">PQG83_08905</name>
</gene>
<evidence type="ECO:0000259" key="1">
    <source>
        <dbReference type="Pfam" id="PF01850"/>
    </source>
</evidence>
<protein>
    <submittedName>
        <fullName evidence="2">Type II toxin-antitoxin system VapC family toxin</fullName>
    </submittedName>
</protein>